<sequence>MSFNKLSNQKKYKKTDELAKKVGNKGIHNAFTDLCEFKGSLFCCYREAKNHVSRDGVIRILCLDFLGNAIFDNAISVANTDLRDPKLSVTPDGELLLIAYARLTTSNNRTVSSNNVNWISQNGKSWSAIRYFADQGWWLWRLNWLDGLAYGFAYNRKANAIHLYKGNPRRSFHLHQAKVLSLAQHHLGYPNESDLLFHNKTAYALIRRDADSYSAQLGTSSFPYKRWQWLDLNIYIGGPVMIHLKNHIALVAGRILQNNKLVTGLMSLDLLNGRLTLITVLPSARDNSYPDLVLKNNRLYISYYSSHLDNKSSVYLAELDIDC</sequence>
<name>A0ABU3T0D5_9ALTE</name>
<dbReference type="EMBL" id="JAWDIO010000002">
    <property type="protein sequence ID" value="MDU0355732.1"/>
    <property type="molecule type" value="Genomic_DNA"/>
</dbReference>
<protein>
    <recommendedName>
        <fullName evidence="3">Signal peptide prediction</fullName>
    </recommendedName>
</protein>
<keyword evidence="2" id="KW-1185">Reference proteome</keyword>
<dbReference type="Gene3D" id="2.120.10.10">
    <property type="match status" value="1"/>
</dbReference>
<dbReference type="Proteomes" id="UP001247805">
    <property type="component" value="Unassembled WGS sequence"/>
</dbReference>
<dbReference type="RefSeq" id="WP_316027258.1">
    <property type="nucleotide sequence ID" value="NZ_JAWDIO010000002.1"/>
</dbReference>
<evidence type="ECO:0000313" key="2">
    <source>
        <dbReference type="Proteomes" id="UP001247805"/>
    </source>
</evidence>
<evidence type="ECO:0008006" key="3">
    <source>
        <dbReference type="Google" id="ProtNLM"/>
    </source>
</evidence>
<evidence type="ECO:0000313" key="1">
    <source>
        <dbReference type="EMBL" id="MDU0355732.1"/>
    </source>
</evidence>
<gene>
    <name evidence="1" type="ORF">RS130_19245</name>
</gene>
<accession>A0ABU3T0D5</accession>
<comment type="caution">
    <text evidence="1">The sequence shown here is derived from an EMBL/GenBank/DDBJ whole genome shotgun (WGS) entry which is preliminary data.</text>
</comment>
<reference evidence="1 2" key="1">
    <citation type="submission" date="2023-10" db="EMBL/GenBank/DDBJ databases">
        <title>Glaciecola aquimarina strain GGW-M5 nov., isolated from a coastal seawater.</title>
        <authorList>
            <person name="Bayburt H."/>
            <person name="Kim J.M."/>
            <person name="Choi B.J."/>
            <person name="Jeon C.O."/>
        </authorList>
    </citation>
    <scope>NUCLEOTIDE SEQUENCE [LARGE SCALE GENOMIC DNA]</scope>
    <source>
        <strain evidence="1 2">KCTC 32108</strain>
    </source>
</reference>
<organism evidence="1 2">
    <name type="scientific">Paraglaciecola aquimarina</name>
    <dbReference type="NCBI Taxonomy" id="1235557"/>
    <lineage>
        <taxon>Bacteria</taxon>
        <taxon>Pseudomonadati</taxon>
        <taxon>Pseudomonadota</taxon>
        <taxon>Gammaproteobacteria</taxon>
        <taxon>Alteromonadales</taxon>
        <taxon>Alteromonadaceae</taxon>
        <taxon>Paraglaciecola</taxon>
    </lineage>
</organism>
<proteinExistence type="predicted"/>